<dbReference type="InterPro" id="IPR006640">
    <property type="entry name" value="SprT-like_domain"/>
</dbReference>
<evidence type="ECO:0000313" key="4">
    <source>
        <dbReference type="Proteomes" id="UP000199271"/>
    </source>
</evidence>
<dbReference type="SMART" id="SM00731">
    <property type="entry name" value="SprT"/>
    <property type="match status" value="1"/>
</dbReference>
<feature type="domain" description="SprT-like" evidence="1">
    <location>
        <begin position="27"/>
        <end position="167"/>
    </location>
</feature>
<evidence type="ECO:0000313" key="5">
    <source>
        <dbReference type="Proteomes" id="UP000752647"/>
    </source>
</evidence>
<dbReference type="EMBL" id="JAHBFI010000008">
    <property type="protein sequence ID" value="MBZ5962215.1"/>
    <property type="molecule type" value="Genomic_DNA"/>
</dbReference>
<dbReference type="NCBIfam" id="NF003339">
    <property type="entry name" value="PRK04351.1"/>
    <property type="match status" value="1"/>
</dbReference>
<evidence type="ECO:0000313" key="3">
    <source>
        <dbReference type="EMBL" id="MBZ5962215.1"/>
    </source>
</evidence>
<gene>
    <name evidence="2" type="ORF">C122C_1974</name>
    <name evidence="3" type="ORF">KIJ12_03410</name>
</gene>
<dbReference type="Pfam" id="PF10263">
    <property type="entry name" value="SprT-like"/>
    <property type="match status" value="1"/>
</dbReference>
<comment type="caution">
    <text evidence="3">The sequence shown here is derived from an EMBL/GenBank/DDBJ whole genome shotgun (WGS) entry which is preliminary data.</text>
</comment>
<protein>
    <submittedName>
        <fullName evidence="2">Metallopeptidase (Zinc) SprT family</fullName>
    </submittedName>
    <submittedName>
        <fullName evidence="3">SprT family protein</fullName>
    </submittedName>
</protein>
<dbReference type="Proteomes" id="UP000199271">
    <property type="component" value="Unassembled WGS sequence"/>
</dbReference>
<reference evidence="2 4" key="1">
    <citation type="submission" date="2015-12" db="EMBL/GenBank/DDBJ databases">
        <authorList>
            <person name="Andreevskaya M."/>
        </authorList>
    </citation>
    <scope>NUCLEOTIDE SEQUENCE [LARGE SCALE GENOMIC DNA]</scope>
    <source>
        <strain evidence="2 4">C122c</strain>
    </source>
</reference>
<name>A0A9Q3SWH2_9LACO</name>
<organism evidence="3 5">
    <name type="scientific">Leuconostoc gasicomitatum</name>
    <dbReference type="NCBI Taxonomy" id="115778"/>
    <lineage>
        <taxon>Bacteria</taxon>
        <taxon>Bacillati</taxon>
        <taxon>Bacillota</taxon>
        <taxon>Bacilli</taxon>
        <taxon>Lactobacillales</taxon>
        <taxon>Lactobacillaceae</taxon>
        <taxon>Leuconostoc</taxon>
        <taxon>Leuconostoc gelidum group</taxon>
    </lineage>
</organism>
<evidence type="ECO:0000259" key="1">
    <source>
        <dbReference type="SMART" id="SM00731"/>
    </source>
</evidence>
<accession>A0A9Q3SWH2</accession>
<proteinExistence type="predicted"/>
<sequence length="173" mass="20501">MNHVEQIKQNDQETSDKTHCLYVMTQYELQVLVMQISKKYFGLPFKHIARFNTRLKTTGGRYLLVSHDLEFNLKMANLPEFEGIVKHELVHYHLHIQQRGYQHKDLDFKKLLAQVGGSRFAPSLKQEQIRQCFWLYCCENGHNMTRKRRFQEKNYCCGQCGGKIRFLGQTSNK</sequence>
<evidence type="ECO:0000313" key="2">
    <source>
        <dbReference type="EMBL" id="CUW04551.1"/>
    </source>
</evidence>
<dbReference type="AlphaFoldDB" id="A0A9Q3SWH2"/>
<dbReference type="GO" id="GO:0006950">
    <property type="term" value="P:response to stress"/>
    <property type="evidence" value="ECO:0007669"/>
    <property type="project" value="UniProtKB-ARBA"/>
</dbReference>
<dbReference type="Proteomes" id="UP000752647">
    <property type="component" value="Unassembled WGS sequence"/>
</dbReference>
<keyword evidence="4" id="KW-1185">Reference proteome</keyword>
<reference evidence="3" key="2">
    <citation type="submission" date="2021-05" db="EMBL/GenBank/DDBJ databases">
        <title>Pangenome of Leuconostoc gelidum warrants species status for Leuconostoc gelidum subsp. gasicomitatum.</title>
        <authorList>
            <person name="Johansson P."/>
            <person name="Sade E."/>
            <person name="Hultman J."/>
            <person name="Auvinen P."/>
            <person name="Bjorkroth J."/>
        </authorList>
    </citation>
    <scope>NUCLEOTIDE SEQUENCE</scope>
    <source>
        <strain evidence="3">A.21.4</strain>
    </source>
</reference>
<dbReference type="EMBL" id="FBSY01000001">
    <property type="protein sequence ID" value="CUW04551.1"/>
    <property type="molecule type" value="Genomic_DNA"/>
</dbReference>